<evidence type="ECO:0000256" key="2">
    <source>
        <dbReference type="ARBA" id="ARBA00005490"/>
    </source>
</evidence>
<dbReference type="PANTHER" id="PTHR22967">
    <property type="entry name" value="SERINE/THREONINE PROTEIN KINASE"/>
    <property type="match status" value="1"/>
</dbReference>
<dbReference type="PROSITE" id="PS50076">
    <property type="entry name" value="DNAJ_2"/>
    <property type="match status" value="1"/>
</dbReference>
<evidence type="ECO:0000313" key="11">
    <source>
        <dbReference type="WBParaSite" id="DME_0000250801-mRNA-1"/>
    </source>
</evidence>
<sequence>MLKIKKHKGVSFYFSVTQGRLNFMIDRNRPALIFLSRFIPFQMSDLFRSAFNYFNLSPVCAVPIGKIDHPLVGTNIEVGGGFALVFSAQDSQGNWFALKRQLAADRETADAIIKEIRFLRELTDHPAIIRYVQAAQLNQQESGHGRTEFLLLTELCSGGCVSEVLQRKPFSLSEVLKIFYAACSAVFHMHAKNPSIIHRDMKIENLLFDSCGFVKLCDFGSATTEVFFPNDSWSVQQRQRLEEELARHTTPMYRSPEILDLYSNFPIGPAQDVWALGCILFYLCYRRHPFEDSAKLRIINANYVLPEGDTGYNIFHPLIEQILQVDPRKRPSIVNLCEKLSSLANSLSVDLTKPLDDLQLPQLTSVGQTSASISATTSQLHQELMNIGEKAKNFATSRSSPITQQKIDHVRLFANIVFFGNEHTAQQQASAMLGALKDQGLSWFKTIKEKTTSVAQTVQSTYGGRGPDITFLTSRLVIAPLIEGVPEPLSTQAEEAMRQHIIERMRNDFAVFNLSQRCLRGNYGKRLNEFPMHQVGSGIAPTVTNILALCSTIGRYLNENNTNVVVLTGPEVFYMDNLINLAQCILLAVSLMLYVRLVPRPLFAIEYICSKRPHSSLPPSYHRQIDLLHTIVSADPEALQQIVHNHPVALHSILISPTPMFNRNRSGCRPVIEIFAEGVKVWSSLKNYEELRSFELAEYPMVDLDLGNIVVDGDIQIIIYHARWIKMQHRVQLHFMFSVGFHSNFIRRNIRMLEFTRGDLDHQFSDDSKFGEPFRFSLLIVGIRLEINDIDHGFSLVGKLPAFIDFEWNNFSYSILVSDLSECELLMRNLGLSKQERTSPLSQQSNNISNTKCETKSSVESNVSNFFSTLDWTNESISNKADPYSMGNMKKNLPNISDQPLQSHTAEAYERLYGIRVSNIGDDDDSDQYKFDHEKVDNLKPSADKEKNNSASSENIDLLGLGSDLSSSAKTTPKVERRNYSRSHFDAINSIGGIFSANFIFDFYPVPGPKVKTGNDAFGDLLSSHGFSASSRNVKSIGEMKRENDVKDMDPIAVKIRDWTRGKERNIRALLSSLNDILWPGIDNWEQPSMADLLTPTQVKKYYRKACLVIHPDKQTGTENESLAREIFTELNDAWTSFEASNS</sequence>
<keyword evidence="3" id="KW-0547">Nucleotide-binding</keyword>
<dbReference type="Gene3D" id="1.10.287.110">
    <property type="entry name" value="DnaJ domain"/>
    <property type="match status" value="1"/>
</dbReference>
<evidence type="ECO:0000256" key="3">
    <source>
        <dbReference type="ARBA" id="ARBA00022741"/>
    </source>
</evidence>
<evidence type="ECO:0000313" key="8">
    <source>
        <dbReference type="EMBL" id="VDN56895.1"/>
    </source>
</evidence>
<reference evidence="11" key="1">
    <citation type="submission" date="2016-04" db="UniProtKB">
        <authorList>
            <consortium name="WormBaseParasite"/>
        </authorList>
    </citation>
    <scope>IDENTIFICATION</scope>
</reference>
<name>A0A0N4U6G3_DRAME</name>
<dbReference type="Pfam" id="PF00069">
    <property type="entry name" value="Pkinase"/>
    <property type="match status" value="1"/>
</dbReference>
<dbReference type="EMBL" id="UYYG01001157">
    <property type="protein sequence ID" value="VDN56895.1"/>
    <property type="molecule type" value="Genomic_DNA"/>
</dbReference>
<evidence type="ECO:0000256" key="1">
    <source>
        <dbReference type="ARBA" id="ARBA00004132"/>
    </source>
</evidence>
<dbReference type="Gene3D" id="3.90.190.10">
    <property type="entry name" value="Protein tyrosine phosphatase superfamily"/>
    <property type="match status" value="1"/>
</dbReference>
<dbReference type="WBParaSite" id="DME_0000250801-mRNA-1">
    <property type="protein sequence ID" value="DME_0000250801-mRNA-1"/>
    <property type="gene ID" value="DME_0000250801"/>
</dbReference>
<dbReference type="SUPFAM" id="SSF46565">
    <property type="entry name" value="Chaperone J-domain"/>
    <property type="match status" value="1"/>
</dbReference>
<feature type="domain" description="Protein kinase" evidence="5">
    <location>
        <begin position="71"/>
        <end position="343"/>
    </location>
</feature>
<dbReference type="InterPro" id="IPR008271">
    <property type="entry name" value="Ser/Thr_kinase_AS"/>
</dbReference>
<dbReference type="InterPro" id="IPR011009">
    <property type="entry name" value="Kinase-like_dom_sf"/>
</dbReference>
<dbReference type="InterPro" id="IPR014020">
    <property type="entry name" value="Tensin_C2-dom"/>
</dbReference>
<dbReference type="Gene3D" id="1.10.510.10">
    <property type="entry name" value="Transferase(Phosphotransferase) domain 1"/>
    <property type="match status" value="1"/>
</dbReference>
<protein>
    <submittedName>
        <fullName evidence="11">Protein kinase domain-containing protein</fullName>
    </submittedName>
</protein>
<feature type="region of interest" description="Disordered" evidence="4">
    <location>
        <begin position="934"/>
        <end position="956"/>
    </location>
</feature>
<dbReference type="InterPro" id="IPR035892">
    <property type="entry name" value="C2_domain_sf"/>
</dbReference>
<feature type="domain" description="J" evidence="6">
    <location>
        <begin position="1083"/>
        <end position="1143"/>
    </location>
</feature>
<dbReference type="SUPFAM" id="SSF49562">
    <property type="entry name" value="C2 domain (Calcium/lipid-binding domain, CaLB)"/>
    <property type="match status" value="1"/>
</dbReference>
<comment type="similarity">
    <text evidence="2">Belongs to the protein kinase superfamily. AGC Ser/Thr protein kinase family. PKC subfamily.</text>
</comment>
<evidence type="ECO:0000259" key="6">
    <source>
        <dbReference type="PROSITE" id="PS50076"/>
    </source>
</evidence>
<dbReference type="InterPro" id="IPR000719">
    <property type="entry name" value="Prot_kinase_dom"/>
</dbReference>
<dbReference type="SMART" id="SM01326">
    <property type="entry name" value="PTEN_C2"/>
    <property type="match status" value="1"/>
</dbReference>
<feature type="domain" description="C2 tensin-type" evidence="7">
    <location>
        <begin position="645"/>
        <end position="783"/>
    </location>
</feature>
<organism evidence="9 11">
    <name type="scientific">Dracunculus medinensis</name>
    <name type="common">Guinea worm</name>
    <dbReference type="NCBI Taxonomy" id="318479"/>
    <lineage>
        <taxon>Eukaryota</taxon>
        <taxon>Metazoa</taxon>
        <taxon>Ecdysozoa</taxon>
        <taxon>Nematoda</taxon>
        <taxon>Chromadorea</taxon>
        <taxon>Rhabditida</taxon>
        <taxon>Spirurina</taxon>
        <taxon>Dracunculoidea</taxon>
        <taxon>Dracunculidae</taxon>
        <taxon>Dracunculus</taxon>
    </lineage>
</organism>
<evidence type="ECO:0000259" key="7">
    <source>
        <dbReference type="PROSITE" id="PS51182"/>
    </source>
</evidence>
<dbReference type="Pfam" id="PF10409">
    <property type="entry name" value="PTEN_C2"/>
    <property type="match status" value="1"/>
</dbReference>
<accession>A0A0N4U6G3</accession>
<proteinExistence type="inferred from homology"/>
<gene>
    <name evidence="8" type="ORF">DME_LOCUS6868</name>
</gene>
<evidence type="ECO:0000313" key="9">
    <source>
        <dbReference type="Proteomes" id="UP000038040"/>
    </source>
</evidence>
<dbReference type="OrthoDB" id="1717591at2759"/>
<dbReference type="PROSITE" id="PS50011">
    <property type="entry name" value="PROTEIN_KINASE_DOM"/>
    <property type="match status" value="1"/>
</dbReference>
<dbReference type="InterPro" id="IPR036869">
    <property type="entry name" value="J_dom_sf"/>
</dbReference>
<dbReference type="AlphaFoldDB" id="A0A0N4U6G3"/>
<dbReference type="CDD" id="cd06257">
    <property type="entry name" value="DnaJ"/>
    <property type="match status" value="1"/>
</dbReference>
<evidence type="ECO:0000313" key="10">
    <source>
        <dbReference type="Proteomes" id="UP000274756"/>
    </source>
</evidence>
<dbReference type="GO" id="GO:0045747">
    <property type="term" value="P:positive regulation of Notch signaling pathway"/>
    <property type="evidence" value="ECO:0007669"/>
    <property type="project" value="TreeGrafter"/>
</dbReference>
<dbReference type="PROSITE" id="PS00108">
    <property type="entry name" value="PROTEIN_KINASE_ST"/>
    <property type="match status" value="1"/>
</dbReference>
<dbReference type="FunFam" id="1.10.287.110:FF:000002">
    <property type="entry name" value="putative tyrosine-protein phosphatase auxilin isoform X2"/>
    <property type="match status" value="1"/>
</dbReference>
<feature type="compositionally biased region" description="Basic and acidic residues" evidence="4">
    <location>
        <begin position="934"/>
        <end position="948"/>
    </location>
</feature>
<dbReference type="STRING" id="318479.A0A0N4U6G3"/>
<dbReference type="GO" id="GO:0030136">
    <property type="term" value="C:clathrin-coated vesicle"/>
    <property type="evidence" value="ECO:0007669"/>
    <property type="project" value="UniProtKB-SubCell"/>
</dbReference>
<dbReference type="InterPro" id="IPR029021">
    <property type="entry name" value="Prot-tyrosine_phosphatase-like"/>
</dbReference>
<dbReference type="SMART" id="SM00220">
    <property type="entry name" value="S_TKc"/>
    <property type="match status" value="1"/>
</dbReference>
<dbReference type="Proteomes" id="UP000038040">
    <property type="component" value="Unplaced"/>
</dbReference>
<dbReference type="GO" id="GO:0035612">
    <property type="term" value="F:AP-2 adaptor complex binding"/>
    <property type="evidence" value="ECO:0007669"/>
    <property type="project" value="TreeGrafter"/>
</dbReference>
<dbReference type="GO" id="GO:0005524">
    <property type="term" value="F:ATP binding"/>
    <property type="evidence" value="ECO:0007669"/>
    <property type="project" value="InterPro"/>
</dbReference>
<dbReference type="PANTHER" id="PTHR22967:SF105">
    <property type="entry name" value="CYCLIN-G-ASSOCIATED KINASE"/>
    <property type="match status" value="1"/>
</dbReference>
<comment type="subcellular location">
    <subcellularLocation>
        <location evidence="1">Cytoplasmic vesicle</location>
        <location evidence="1">Clathrin-coated vesicle</location>
    </subcellularLocation>
</comment>
<evidence type="ECO:0000259" key="5">
    <source>
        <dbReference type="PROSITE" id="PS50011"/>
    </source>
</evidence>
<keyword evidence="10" id="KW-1185">Reference proteome</keyword>
<dbReference type="Gene3D" id="2.60.40.1110">
    <property type="match status" value="1"/>
</dbReference>
<dbReference type="PROSITE" id="PS51182">
    <property type="entry name" value="C2_TENSIN"/>
    <property type="match status" value="1"/>
</dbReference>
<dbReference type="SUPFAM" id="SSF56112">
    <property type="entry name" value="Protein kinase-like (PK-like)"/>
    <property type="match status" value="1"/>
</dbReference>
<dbReference type="InterPro" id="IPR001623">
    <property type="entry name" value="DnaJ_domain"/>
</dbReference>
<evidence type="ECO:0000256" key="4">
    <source>
        <dbReference type="SAM" id="MobiDB-lite"/>
    </source>
</evidence>
<dbReference type="Proteomes" id="UP000274756">
    <property type="component" value="Unassembled WGS sequence"/>
</dbReference>
<reference evidence="8 10" key="2">
    <citation type="submission" date="2018-11" db="EMBL/GenBank/DDBJ databases">
        <authorList>
            <consortium name="Pathogen Informatics"/>
        </authorList>
    </citation>
    <scope>NUCLEOTIDE SEQUENCE [LARGE SCALE GENOMIC DNA]</scope>
</reference>
<dbReference type="GO" id="GO:0004674">
    <property type="term" value="F:protein serine/threonine kinase activity"/>
    <property type="evidence" value="ECO:0007669"/>
    <property type="project" value="TreeGrafter"/>
</dbReference>
<dbReference type="GO" id="GO:2000369">
    <property type="term" value="P:regulation of clathrin-dependent endocytosis"/>
    <property type="evidence" value="ECO:0007669"/>
    <property type="project" value="TreeGrafter"/>
</dbReference>